<comment type="caution">
    <text evidence="1">The sequence shown here is derived from an EMBL/GenBank/DDBJ whole genome shotgun (WGS) entry which is preliminary data.</text>
</comment>
<keyword evidence="2" id="KW-1185">Reference proteome</keyword>
<dbReference type="EMBL" id="JACHOP010000039">
    <property type="protein sequence ID" value="MBB5760238.1"/>
    <property type="molecule type" value="Genomic_DNA"/>
</dbReference>
<reference evidence="1 2" key="1">
    <citation type="submission" date="2020-08" db="EMBL/GenBank/DDBJ databases">
        <title>Genomic Encyclopedia of Type Strains, Phase IV (KMG-IV): sequencing the most valuable type-strain genomes for metagenomic binning, comparative biology and taxonomic classification.</title>
        <authorList>
            <person name="Goeker M."/>
        </authorList>
    </citation>
    <scope>NUCLEOTIDE SEQUENCE [LARGE SCALE GENOMIC DNA]</scope>
    <source>
        <strain evidence="1 2">DSM 2163</strain>
    </source>
</reference>
<accession>A0A840ZT54</accession>
<dbReference type="InterPro" id="IPR049802">
    <property type="entry name" value="RhsC-like_FIX"/>
</dbReference>
<protein>
    <recommendedName>
        <fullName evidence="3">Tox-PAAR-like domain-containing protein</fullName>
    </recommendedName>
</protein>
<dbReference type="Proteomes" id="UP000583454">
    <property type="component" value="Unassembled WGS sequence"/>
</dbReference>
<gene>
    <name evidence="1" type="ORF">HNR00_004987</name>
</gene>
<dbReference type="CDD" id="cd20746">
    <property type="entry name" value="FIX_Ntox15_NUC_DUF4112_RhsA-like"/>
    <property type="match status" value="1"/>
</dbReference>
<sequence>MCMTSGGIRVLLKGYSHDVAPGTSSPGKADGSIEFTDRLSRISVGRSEVVLSPLPFTVIGCTNNGDAVGGGGGTVKADDHAVSSGNLTLRDGDKGTCQGTLISPTLGALQCRCKVTVKTNTSSGGAATAASSTVAALDAGAALSGRGTARQVGLERQAERRTLTVLNGDGTAAADVSAHFRGLDGARASLTANGSGVISLEKLGFVPRFATLSENPARWTPYPARVNTLNSQEFSLDTFLLDFYGRARMEFAHGDLARPLPRRTVGSVLADQVAALANWIGGSLMGEFNENPSSSQIVLDMVVTMIPVVDQIGDARDIVAVVLRMRDQSERKRFLNWLSLATCLIGLIPELGSALRAAARLVMRDFLRAGGNAARITGNTADAVFAAIRKLGLGDPKRFLTSINWDRVASEVVAAYRELGRRAATVINYLQSIAEAPLRAFLEQLRTLFELSGADRQLRAAIRWLKEKMPAWLQKSLDRRPKSIFPDASYANQVVLDGSSSMVTRLENGLDKDLYSLKRTMTPVARYLTPAGWRAETHKIFERRFGKPLEFKLSNAPGETFKVWNAPSGHLFGTYDELNRLRAASREQLHSSRRARISEAAAASNATNDVAIREIYSKLRKYEHHHLIEMQDMKLVGAFDENIVFGVREEASKLLSDKYNQLPCIVVPKDYHTTITSELKRSRKEIGGITVDDIIEEYSLAYEYIMSNKVADEMGSILADVVETIKAQYFR</sequence>
<evidence type="ECO:0008006" key="3">
    <source>
        <dbReference type="Google" id="ProtNLM"/>
    </source>
</evidence>
<evidence type="ECO:0000313" key="1">
    <source>
        <dbReference type="EMBL" id="MBB5760238.1"/>
    </source>
</evidence>
<name>A0A840ZT54_9HYPH</name>
<evidence type="ECO:0000313" key="2">
    <source>
        <dbReference type="Proteomes" id="UP000583454"/>
    </source>
</evidence>
<proteinExistence type="predicted"/>
<organism evidence="1 2">
    <name type="scientific">Methylorubrum rhodinum</name>
    <dbReference type="NCBI Taxonomy" id="29428"/>
    <lineage>
        <taxon>Bacteria</taxon>
        <taxon>Pseudomonadati</taxon>
        <taxon>Pseudomonadota</taxon>
        <taxon>Alphaproteobacteria</taxon>
        <taxon>Hyphomicrobiales</taxon>
        <taxon>Methylobacteriaceae</taxon>
        <taxon>Methylorubrum</taxon>
    </lineage>
</organism>
<dbReference type="AlphaFoldDB" id="A0A840ZT54"/>